<keyword evidence="5 8" id="KW-1133">Transmembrane helix</keyword>
<keyword evidence="4 8" id="KW-0812">Transmembrane</keyword>
<comment type="caution">
    <text evidence="8">Lacks conserved residue(s) required for the propagation of feature annotation.</text>
</comment>
<dbReference type="InterPro" id="IPR049452">
    <property type="entry name" value="Anoctamin_TM"/>
</dbReference>
<sequence>MTDVGIEIAGDMQIPQQKQKSGTGLEFLQIPQLPLSNIGYPQAHEWIEHRKANIRPWSMFLNTSNIRPPPSLPRLSKRIMRNIEYFQSNYLFVFVGLVIYCLITSPLLLLAVAASLGTCYKVSQRHAKQELTIFNHKLTLAQVYSLVGICSLPIFYLVGAGAALFWVLGVSWFLITLHAAFYNIDSILCPGEDELNSLVMQEISKCGTAFSLYFRDEVRTIDFVIVWDEYNVEAQTYRCTEYRRVFEKNLEKEGLQLEYEQAEPNGLHFIKIHAPREVLRRYAEILKLRLPMKELPTVLIPESRSNALIKEVNSLFKRIMKKYYVDQTIFPTMRHNFTAVYSRDKEYLFSLDSPNFFTAATRARIVQFILDRTRFTETKDDDFAFGIERLISEKAYIAAYPLHDGDLQAPDSMRYLLYKEWACLKKCLHYQPLDYIKEYFGVKIGLYFAWLGFYTHMLIPASIVGLLCFIYSCATLYSNEPSEDVCNGKGIIQMCPLCDHFCGYWDLKETCLHARITYLFDNPSTVFFSIFMSLWATLFLELWKRYSAEITHRWDLTGLDAQEEHPRPQYLARLAHIKKKSLNIITNTEEPKVPFWKMRVPATILSFSVVLLLIAIAMAAVLGVVLYRMSVLTALSVYGHPMVTSYAILFTTATAASINLCCIIVFNWVYVWLAEYLTEIELLRTQTEFDDSLTLKIYLLEFVNYYASIFYIAFFKGKFVGYPGNYNRFFEYRQEECGPGGCLMELCIQLSIIMIGKQAMNTILEMLFPLFYKWLNTLKVHVGMKTKDGQKKVTTRKYLQWIKDYKLVDWGPRSLFPEYLEMVLQYGFVTIFVAAFPLAPFFALLNNVFEMRLDAKKLLTMYRRPVGQRVTDIGIWFRILDSISKLSVITNAFIIAFTSNFIPRLVYRITVSDNYSLEGFLDHSLSKFNTSDLKNGTEPFLPSHEQVEICRYPDYREPPESPNKYQYTIMFWHVLAARLAFIVVFENVVALVMIFVRWCIPDIHPKLRDKIRRETYITNEIIIQQEALRARESSTNDVETNQHITLNENTNRWNRVIRNSLSNSEFDLEVHGSPVSPTSTHSRVGPAAL</sequence>
<accession>A0A6J3LE01</accession>
<feature type="domain" description="Anoctamin dimerisation" evidence="11">
    <location>
        <begin position="213"/>
        <end position="433"/>
    </location>
</feature>
<feature type="transmembrane region" description="Helical" evidence="8">
    <location>
        <begin position="823"/>
        <end position="849"/>
    </location>
</feature>
<dbReference type="Proteomes" id="UP000504631">
    <property type="component" value="Unplaced"/>
</dbReference>
<feature type="transmembrane region" description="Helical" evidence="8">
    <location>
        <begin position="525"/>
        <end position="543"/>
    </location>
</feature>
<dbReference type="RefSeq" id="XP_033363813.1">
    <property type="nucleotide sequence ID" value="XM_033507922.1"/>
</dbReference>
<evidence type="ECO:0000256" key="2">
    <source>
        <dbReference type="ARBA" id="ARBA00009671"/>
    </source>
</evidence>
<evidence type="ECO:0000313" key="13">
    <source>
        <dbReference type="RefSeq" id="XP_033363813.1"/>
    </source>
</evidence>
<feature type="transmembrane region" description="Helical" evidence="8">
    <location>
        <begin position="164"/>
        <end position="184"/>
    </location>
</feature>
<reference evidence="13" key="1">
    <citation type="submission" date="2025-08" db="UniProtKB">
        <authorList>
            <consortium name="RefSeq"/>
        </authorList>
    </citation>
    <scope>IDENTIFICATION</scope>
    <source>
        <tissue evidence="13">Muscle</tissue>
    </source>
</reference>
<keyword evidence="12" id="KW-1185">Reference proteome</keyword>
<evidence type="ECO:0000256" key="6">
    <source>
        <dbReference type="ARBA" id="ARBA00023136"/>
    </source>
</evidence>
<gene>
    <name evidence="13" type="primary">LOC117241794</name>
</gene>
<comment type="similarity">
    <text evidence="2 8">Belongs to the anoctamin family.</text>
</comment>
<evidence type="ECO:0000259" key="10">
    <source>
        <dbReference type="Pfam" id="PF04547"/>
    </source>
</evidence>
<evidence type="ECO:0000256" key="4">
    <source>
        <dbReference type="ARBA" id="ARBA00022692"/>
    </source>
</evidence>
<protein>
    <recommendedName>
        <fullName evidence="8">Anoctamin</fullName>
    </recommendedName>
</protein>
<feature type="transmembrane region" description="Helical" evidence="8">
    <location>
        <begin position="90"/>
        <end position="117"/>
    </location>
</feature>
<name>A0A6J3LE01_9HYME</name>
<evidence type="ECO:0000256" key="7">
    <source>
        <dbReference type="ARBA" id="ARBA00023180"/>
    </source>
</evidence>
<feature type="transmembrane region" description="Helical" evidence="8">
    <location>
        <begin position="647"/>
        <end position="673"/>
    </location>
</feature>
<evidence type="ECO:0000256" key="5">
    <source>
        <dbReference type="ARBA" id="ARBA00022989"/>
    </source>
</evidence>
<dbReference type="InterPro" id="IPR004895">
    <property type="entry name" value="Prenylated_rab_accept_PRA1"/>
</dbReference>
<feature type="transmembrane region" description="Helical" evidence="8">
    <location>
        <begin position="969"/>
        <end position="1000"/>
    </location>
</feature>
<dbReference type="InterPro" id="IPR007632">
    <property type="entry name" value="Anoctamin"/>
</dbReference>
<evidence type="ECO:0000259" key="11">
    <source>
        <dbReference type="Pfam" id="PF16178"/>
    </source>
</evidence>
<feature type="transmembrane region" description="Helical" evidence="8">
    <location>
        <begin position="447"/>
        <end position="472"/>
    </location>
</feature>
<evidence type="ECO:0000313" key="12">
    <source>
        <dbReference type="Proteomes" id="UP000504631"/>
    </source>
</evidence>
<dbReference type="GO" id="GO:0046983">
    <property type="term" value="F:protein dimerization activity"/>
    <property type="evidence" value="ECO:0007669"/>
    <property type="project" value="InterPro"/>
</dbReference>
<evidence type="ECO:0000256" key="8">
    <source>
        <dbReference type="RuleBase" id="RU280814"/>
    </source>
</evidence>
<dbReference type="Pfam" id="PF16178">
    <property type="entry name" value="Anoct_dimer"/>
    <property type="match status" value="1"/>
</dbReference>
<dbReference type="Pfam" id="PF03208">
    <property type="entry name" value="PRA1"/>
    <property type="match status" value="1"/>
</dbReference>
<evidence type="ECO:0000256" key="1">
    <source>
        <dbReference type="ARBA" id="ARBA00004651"/>
    </source>
</evidence>
<feature type="transmembrane region" description="Helical" evidence="8">
    <location>
        <begin position="604"/>
        <end position="627"/>
    </location>
</feature>
<dbReference type="Pfam" id="PF04547">
    <property type="entry name" value="Anoctamin"/>
    <property type="match status" value="1"/>
</dbReference>
<dbReference type="GO" id="GO:0005254">
    <property type="term" value="F:chloride channel activity"/>
    <property type="evidence" value="ECO:0007669"/>
    <property type="project" value="TreeGrafter"/>
</dbReference>
<dbReference type="CTD" id="42340"/>
<comment type="subcellular location">
    <subcellularLocation>
        <location evidence="1">Cell membrane</location>
        <topology evidence="1">Multi-pass membrane protein</topology>
    </subcellularLocation>
    <subcellularLocation>
        <location evidence="8">Membrane</location>
        <topology evidence="8">Multi-pass membrane protein</topology>
    </subcellularLocation>
</comment>
<dbReference type="InterPro" id="IPR032394">
    <property type="entry name" value="Anoct_dimer"/>
</dbReference>
<feature type="transmembrane region" description="Helical" evidence="8">
    <location>
        <begin position="693"/>
        <end position="714"/>
    </location>
</feature>
<proteinExistence type="inferred from homology"/>
<dbReference type="AlphaFoldDB" id="A0A6J3LE01"/>
<feature type="domain" description="Anoctamin transmembrane" evidence="10">
    <location>
        <begin position="436"/>
        <end position="1014"/>
    </location>
</feature>
<dbReference type="PANTHER" id="PTHR12308:SF83">
    <property type="entry name" value="ANOCTAMIN"/>
    <property type="match status" value="1"/>
</dbReference>
<feature type="region of interest" description="Disordered" evidence="9">
    <location>
        <begin position="1068"/>
        <end position="1089"/>
    </location>
</feature>
<evidence type="ECO:0000256" key="3">
    <source>
        <dbReference type="ARBA" id="ARBA00022475"/>
    </source>
</evidence>
<organism evidence="12 13">
    <name type="scientific">Bombus vosnesenskii</name>
    <dbReference type="NCBI Taxonomy" id="207650"/>
    <lineage>
        <taxon>Eukaryota</taxon>
        <taxon>Metazoa</taxon>
        <taxon>Ecdysozoa</taxon>
        <taxon>Arthropoda</taxon>
        <taxon>Hexapoda</taxon>
        <taxon>Insecta</taxon>
        <taxon>Pterygota</taxon>
        <taxon>Neoptera</taxon>
        <taxon>Endopterygota</taxon>
        <taxon>Hymenoptera</taxon>
        <taxon>Apocrita</taxon>
        <taxon>Aculeata</taxon>
        <taxon>Apoidea</taxon>
        <taxon>Anthophila</taxon>
        <taxon>Apidae</taxon>
        <taxon>Bombus</taxon>
        <taxon>Pyrobombus</taxon>
    </lineage>
</organism>
<evidence type="ECO:0000256" key="9">
    <source>
        <dbReference type="SAM" id="MobiDB-lite"/>
    </source>
</evidence>
<keyword evidence="6 8" id="KW-0472">Membrane</keyword>
<keyword evidence="3" id="KW-1003">Cell membrane</keyword>
<dbReference type="PANTHER" id="PTHR12308">
    <property type="entry name" value="ANOCTAMIN"/>
    <property type="match status" value="1"/>
</dbReference>
<dbReference type="GeneID" id="117241794"/>
<keyword evidence="7" id="KW-0325">Glycoprotein</keyword>
<dbReference type="GO" id="GO:0005886">
    <property type="term" value="C:plasma membrane"/>
    <property type="evidence" value="ECO:0007669"/>
    <property type="project" value="UniProtKB-SubCell"/>
</dbReference>